<dbReference type="AlphaFoldDB" id="A0A438AF91"/>
<gene>
    <name evidence="2" type="ORF">EKE94_12300</name>
</gene>
<evidence type="ECO:0000313" key="3">
    <source>
        <dbReference type="Proteomes" id="UP000285908"/>
    </source>
</evidence>
<dbReference type="EMBL" id="RQXX01000004">
    <property type="protein sequence ID" value="RVV97342.1"/>
    <property type="molecule type" value="Genomic_DNA"/>
</dbReference>
<dbReference type="CDD" id="cd15482">
    <property type="entry name" value="Sialidase_non-viral"/>
    <property type="match status" value="1"/>
</dbReference>
<protein>
    <submittedName>
        <fullName evidence="2">Glycosyl hydrolase</fullName>
    </submittedName>
</protein>
<dbReference type="InterPro" id="IPR011040">
    <property type="entry name" value="Sialidase"/>
</dbReference>
<keyword evidence="2" id="KW-0378">Hydrolase</keyword>
<evidence type="ECO:0000259" key="1">
    <source>
        <dbReference type="Pfam" id="PF13088"/>
    </source>
</evidence>
<dbReference type="Gene3D" id="2.120.10.10">
    <property type="match status" value="1"/>
</dbReference>
<sequence length="391" mass="41969">MTPEEIAQRMDGRLADRDGGAAAFLPSPMVQNHAAFLARLADGTLACAWFGGSLEGKSDIAIHACLLDEGATAWGPAARLSHLDDRSEQNPVIFVAPDGRTWLFNTAQPAGNQDESRVWQRELVRDGDRLAARDPRETGLPPGTFIRGPLTLRDDGAWMLPLFLCNPRPGERWTGAHDTAAMGVSRDEGASWTVEPVPGSLGSVHMTPVPLGDNRLAALYRRRQADAVHRSHSDDGGRTWSAPAPTDIPNNNSSICAAALPDGRVAMVCNPISAATSTARRASLYDELGETDDRPDAQGGCQPVWGVERAPLTLAISDDGGRTFPHRLIVEDGPGTCLSNDSLDGRNQELSYPALLPRADGGIDIAFTYHRRAIKHVRLSADTVARIGVNT</sequence>
<reference evidence="2 3" key="1">
    <citation type="submission" date="2018-11" db="EMBL/GenBank/DDBJ databases">
        <title>Mesobaculum littorinae gen. nov., sp. nov., isolated from Littorina scabra that represents a novel genus of the order Rhodobacteraceae.</title>
        <authorList>
            <person name="Li F."/>
        </authorList>
    </citation>
    <scope>NUCLEOTIDE SEQUENCE [LARGE SCALE GENOMIC DNA]</scope>
    <source>
        <strain evidence="2 3">M0103</strain>
    </source>
</reference>
<feature type="domain" description="Sialidase" evidence="1">
    <location>
        <begin position="43"/>
        <end position="365"/>
    </location>
</feature>
<keyword evidence="3" id="KW-1185">Reference proteome</keyword>
<accession>A0A438AF91</accession>
<dbReference type="OrthoDB" id="41724at2"/>
<dbReference type="PANTHER" id="PTHR43752">
    <property type="entry name" value="BNR/ASP-BOX REPEAT FAMILY PROTEIN"/>
    <property type="match status" value="1"/>
</dbReference>
<dbReference type="SUPFAM" id="SSF50939">
    <property type="entry name" value="Sialidases"/>
    <property type="match status" value="1"/>
</dbReference>
<dbReference type="Pfam" id="PF13088">
    <property type="entry name" value="BNR_2"/>
    <property type="match status" value="1"/>
</dbReference>
<dbReference type="GO" id="GO:0016787">
    <property type="term" value="F:hydrolase activity"/>
    <property type="evidence" value="ECO:0007669"/>
    <property type="project" value="UniProtKB-KW"/>
</dbReference>
<evidence type="ECO:0000313" key="2">
    <source>
        <dbReference type="EMBL" id="RVV97342.1"/>
    </source>
</evidence>
<comment type="caution">
    <text evidence="2">The sequence shown here is derived from an EMBL/GenBank/DDBJ whole genome shotgun (WGS) entry which is preliminary data.</text>
</comment>
<dbReference type="RefSeq" id="WP_127906938.1">
    <property type="nucleotide sequence ID" value="NZ_RQXX01000004.1"/>
</dbReference>
<dbReference type="InterPro" id="IPR036278">
    <property type="entry name" value="Sialidase_sf"/>
</dbReference>
<name>A0A438AF91_9RHOB</name>
<dbReference type="Proteomes" id="UP000285908">
    <property type="component" value="Unassembled WGS sequence"/>
</dbReference>
<dbReference type="PANTHER" id="PTHR43752:SF2">
    <property type="entry name" value="BNR_ASP-BOX REPEAT FAMILY PROTEIN"/>
    <property type="match status" value="1"/>
</dbReference>
<organism evidence="2 3">
    <name type="scientific">Mesobaculum littorinae</name>
    <dbReference type="NCBI Taxonomy" id="2486419"/>
    <lineage>
        <taxon>Bacteria</taxon>
        <taxon>Pseudomonadati</taxon>
        <taxon>Pseudomonadota</taxon>
        <taxon>Alphaproteobacteria</taxon>
        <taxon>Rhodobacterales</taxon>
        <taxon>Roseobacteraceae</taxon>
        <taxon>Mesobaculum</taxon>
    </lineage>
</organism>
<proteinExistence type="predicted"/>